<name>A0AAV2A5M6_9ARAC</name>
<dbReference type="PANTHER" id="PTHR46593:SF1">
    <property type="entry name" value="TRANSMEMBRANE PROTEIN 64"/>
    <property type="match status" value="1"/>
</dbReference>
<feature type="transmembrane region" description="Helical" evidence="1">
    <location>
        <begin position="133"/>
        <end position="158"/>
    </location>
</feature>
<feature type="transmembrane region" description="Helical" evidence="1">
    <location>
        <begin position="65"/>
        <end position="84"/>
    </location>
</feature>
<dbReference type="Proteomes" id="UP001497382">
    <property type="component" value="Unassembled WGS sequence"/>
</dbReference>
<feature type="transmembrane region" description="Helical" evidence="1">
    <location>
        <begin position="257"/>
        <end position="277"/>
    </location>
</feature>
<comment type="caution">
    <text evidence="3">The sequence shown here is derived from an EMBL/GenBank/DDBJ whole genome shotgun (WGS) entry which is preliminary data.</text>
</comment>
<sequence>MDVATPIVEPLLATVPVSTVTTLQNSYETENSSQKNGSYRTSSNAIIRTHRRAKCLASKFMSPKFVFSCIPACAVLIVLTYILIIGRDYVKYGLLWLDNQEEWVVCFVFLILYTAVSFPLTWGYVLLNLACGYHYGLIAGTIVTAVAASAGIVFAHLLMKHYFIGTITAKLLGPDVLKATVSALQSAHAFKLIAISRLTPIPFGLQNALFAISPVCLWRYVGASALGLFPTQLISVYLGTTVRSMEEVLVDENAANVGYGVLIIQVIVSVALLAYILKRARQELRKSVKGDLEEIIVGNKNPLLETASDFNFNYISKKLPYTCSGNRSSRLCLLHRI</sequence>
<evidence type="ECO:0000313" key="3">
    <source>
        <dbReference type="EMBL" id="CAL1279248.1"/>
    </source>
</evidence>
<gene>
    <name evidence="3" type="ORF">LARSCL_LOCUS10241</name>
</gene>
<evidence type="ECO:0000313" key="4">
    <source>
        <dbReference type="Proteomes" id="UP001497382"/>
    </source>
</evidence>
<dbReference type="InterPro" id="IPR053069">
    <property type="entry name" value="TVP38/TMEM64"/>
</dbReference>
<keyword evidence="4" id="KW-1185">Reference proteome</keyword>
<feature type="domain" description="VTT" evidence="2">
    <location>
        <begin position="125"/>
        <end position="240"/>
    </location>
</feature>
<dbReference type="EMBL" id="CAXIEN010000120">
    <property type="protein sequence ID" value="CAL1279248.1"/>
    <property type="molecule type" value="Genomic_DNA"/>
</dbReference>
<feature type="transmembrane region" description="Helical" evidence="1">
    <location>
        <begin position="217"/>
        <end position="237"/>
    </location>
</feature>
<keyword evidence="1" id="KW-0812">Transmembrane</keyword>
<keyword evidence="1" id="KW-0472">Membrane</keyword>
<reference evidence="3 4" key="1">
    <citation type="submission" date="2024-04" db="EMBL/GenBank/DDBJ databases">
        <authorList>
            <person name="Rising A."/>
            <person name="Reimegard J."/>
            <person name="Sonavane S."/>
            <person name="Akerstrom W."/>
            <person name="Nylinder S."/>
            <person name="Hedman E."/>
            <person name="Kallberg Y."/>
        </authorList>
    </citation>
    <scope>NUCLEOTIDE SEQUENCE [LARGE SCALE GENOMIC DNA]</scope>
</reference>
<feature type="transmembrane region" description="Helical" evidence="1">
    <location>
        <begin position="104"/>
        <end position="127"/>
    </location>
</feature>
<dbReference type="GO" id="GO:0005783">
    <property type="term" value="C:endoplasmic reticulum"/>
    <property type="evidence" value="ECO:0007669"/>
    <property type="project" value="TreeGrafter"/>
</dbReference>
<organism evidence="3 4">
    <name type="scientific">Larinioides sclopetarius</name>
    <dbReference type="NCBI Taxonomy" id="280406"/>
    <lineage>
        <taxon>Eukaryota</taxon>
        <taxon>Metazoa</taxon>
        <taxon>Ecdysozoa</taxon>
        <taxon>Arthropoda</taxon>
        <taxon>Chelicerata</taxon>
        <taxon>Arachnida</taxon>
        <taxon>Araneae</taxon>
        <taxon>Araneomorphae</taxon>
        <taxon>Entelegynae</taxon>
        <taxon>Araneoidea</taxon>
        <taxon>Araneidae</taxon>
        <taxon>Larinioides</taxon>
    </lineage>
</organism>
<protein>
    <recommendedName>
        <fullName evidence="2">VTT domain-containing protein</fullName>
    </recommendedName>
</protein>
<proteinExistence type="predicted"/>
<dbReference type="InterPro" id="IPR032816">
    <property type="entry name" value="VTT_dom"/>
</dbReference>
<evidence type="ECO:0000256" key="1">
    <source>
        <dbReference type="SAM" id="Phobius"/>
    </source>
</evidence>
<dbReference type="Pfam" id="PF09335">
    <property type="entry name" value="VTT_dom"/>
    <property type="match status" value="1"/>
</dbReference>
<keyword evidence="1" id="KW-1133">Transmembrane helix</keyword>
<dbReference type="PANTHER" id="PTHR46593">
    <property type="entry name" value="TRANSMEMBRANE PROTEIN 64"/>
    <property type="match status" value="1"/>
</dbReference>
<accession>A0AAV2A5M6</accession>
<dbReference type="GO" id="GO:0051480">
    <property type="term" value="P:regulation of cytosolic calcium ion concentration"/>
    <property type="evidence" value="ECO:0007669"/>
    <property type="project" value="TreeGrafter"/>
</dbReference>
<evidence type="ECO:0000259" key="2">
    <source>
        <dbReference type="Pfam" id="PF09335"/>
    </source>
</evidence>
<dbReference type="AlphaFoldDB" id="A0AAV2A5M6"/>